<accession>A0A6G0VXB2</accession>
<evidence type="ECO:0000313" key="2">
    <source>
        <dbReference type="Proteomes" id="UP000478052"/>
    </source>
</evidence>
<dbReference type="AlphaFoldDB" id="A0A6G0VXB2"/>
<evidence type="ECO:0000313" key="1">
    <source>
        <dbReference type="EMBL" id="KAF0712958.1"/>
    </source>
</evidence>
<dbReference type="EMBL" id="VUJU01010800">
    <property type="protein sequence ID" value="KAF0712958.1"/>
    <property type="molecule type" value="Genomic_DNA"/>
</dbReference>
<dbReference type="OrthoDB" id="6762374at2759"/>
<reference evidence="1 2" key="1">
    <citation type="submission" date="2019-08" db="EMBL/GenBank/DDBJ databases">
        <title>Whole genome of Aphis craccivora.</title>
        <authorList>
            <person name="Voronova N.V."/>
            <person name="Shulinski R.S."/>
            <person name="Bandarenka Y.V."/>
            <person name="Zhorov D.G."/>
            <person name="Warner D."/>
        </authorList>
    </citation>
    <scope>NUCLEOTIDE SEQUENCE [LARGE SCALE GENOMIC DNA]</scope>
    <source>
        <strain evidence="1">180601</strain>
        <tissue evidence="1">Whole Body</tissue>
    </source>
</reference>
<organism evidence="1 2">
    <name type="scientific">Aphis craccivora</name>
    <name type="common">Cowpea aphid</name>
    <dbReference type="NCBI Taxonomy" id="307492"/>
    <lineage>
        <taxon>Eukaryota</taxon>
        <taxon>Metazoa</taxon>
        <taxon>Ecdysozoa</taxon>
        <taxon>Arthropoda</taxon>
        <taxon>Hexapoda</taxon>
        <taxon>Insecta</taxon>
        <taxon>Pterygota</taxon>
        <taxon>Neoptera</taxon>
        <taxon>Paraneoptera</taxon>
        <taxon>Hemiptera</taxon>
        <taxon>Sternorrhyncha</taxon>
        <taxon>Aphidomorpha</taxon>
        <taxon>Aphidoidea</taxon>
        <taxon>Aphididae</taxon>
        <taxon>Aphidini</taxon>
        <taxon>Aphis</taxon>
        <taxon>Aphis</taxon>
    </lineage>
</organism>
<dbReference type="Proteomes" id="UP000478052">
    <property type="component" value="Unassembled WGS sequence"/>
</dbReference>
<proteinExistence type="predicted"/>
<sequence>MITNSGFDYIWNESISESNELSLKEHNTPRVKKASKCYTEGVESYTFPTIKNQYRTLFYEIVDITLFSLNERFQKNIIEHLSSLEKYIVGKNKDTDIIDFYGTDFDKNKLKLHRDMFLDIIQSRKIPIDNSQD</sequence>
<protein>
    <submittedName>
        <fullName evidence="1">Uncharacterized protein</fullName>
    </submittedName>
</protein>
<keyword evidence="2" id="KW-1185">Reference proteome</keyword>
<gene>
    <name evidence="1" type="ORF">FWK35_00027446</name>
</gene>
<name>A0A6G0VXB2_APHCR</name>
<feature type="non-terminal residue" evidence="1">
    <location>
        <position position="133"/>
    </location>
</feature>
<comment type="caution">
    <text evidence="1">The sequence shown here is derived from an EMBL/GenBank/DDBJ whole genome shotgun (WGS) entry which is preliminary data.</text>
</comment>